<sequence>MINWYEERIELGVREIVKYLRNNGINTECSCEHDKYVQCQYITDGNVKEIDDLLFLAGFRNYTIEILIKRDQGHIYPTMQITFEDLEEGSIDES</sequence>
<dbReference type="AlphaFoldDB" id="A0A0F9JHM9"/>
<comment type="caution">
    <text evidence="1">The sequence shown here is derived from an EMBL/GenBank/DDBJ whole genome shotgun (WGS) entry which is preliminary data.</text>
</comment>
<dbReference type="EMBL" id="LAZR01010002">
    <property type="protein sequence ID" value="KKM69374.1"/>
    <property type="molecule type" value="Genomic_DNA"/>
</dbReference>
<evidence type="ECO:0000313" key="1">
    <source>
        <dbReference type="EMBL" id="KKM69374.1"/>
    </source>
</evidence>
<name>A0A0F9JHM9_9ZZZZ</name>
<organism evidence="1">
    <name type="scientific">marine sediment metagenome</name>
    <dbReference type="NCBI Taxonomy" id="412755"/>
    <lineage>
        <taxon>unclassified sequences</taxon>
        <taxon>metagenomes</taxon>
        <taxon>ecological metagenomes</taxon>
    </lineage>
</organism>
<gene>
    <name evidence="1" type="ORF">LCGC14_1451440</name>
</gene>
<reference evidence="1" key="1">
    <citation type="journal article" date="2015" name="Nature">
        <title>Complex archaea that bridge the gap between prokaryotes and eukaryotes.</title>
        <authorList>
            <person name="Spang A."/>
            <person name="Saw J.H."/>
            <person name="Jorgensen S.L."/>
            <person name="Zaremba-Niedzwiedzka K."/>
            <person name="Martijn J."/>
            <person name="Lind A.E."/>
            <person name="van Eijk R."/>
            <person name="Schleper C."/>
            <person name="Guy L."/>
            <person name="Ettema T.J."/>
        </authorList>
    </citation>
    <scope>NUCLEOTIDE SEQUENCE</scope>
</reference>
<protein>
    <submittedName>
        <fullName evidence="1">Uncharacterized protein</fullName>
    </submittedName>
</protein>
<proteinExistence type="predicted"/>
<accession>A0A0F9JHM9</accession>